<dbReference type="PROSITE" id="PS01186">
    <property type="entry name" value="EGF_2"/>
    <property type="match status" value="3"/>
</dbReference>
<dbReference type="EMBL" id="VCGU01000008">
    <property type="protein sequence ID" value="TRY72497.1"/>
    <property type="molecule type" value="Genomic_DNA"/>
</dbReference>
<dbReference type="PROSITE" id="PS50026">
    <property type="entry name" value="EGF_3"/>
    <property type="match status" value="4"/>
</dbReference>
<dbReference type="InterPro" id="IPR026823">
    <property type="entry name" value="cEGF"/>
</dbReference>
<evidence type="ECO:0000313" key="15">
    <source>
        <dbReference type="Proteomes" id="UP000318571"/>
    </source>
</evidence>
<dbReference type="FunFam" id="2.10.25.10:FF:000014">
    <property type="entry name" value="Latent-transforming growth factor beta-binding protein 3"/>
    <property type="match status" value="2"/>
</dbReference>
<keyword evidence="5 11" id="KW-0245">EGF-like domain</keyword>
<keyword evidence="10" id="KW-0325">Glycoprotein</keyword>
<keyword evidence="9" id="KW-1015">Disulfide bond</keyword>
<evidence type="ECO:0000256" key="10">
    <source>
        <dbReference type="ARBA" id="ARBA00023180"/>
    </source>
</evidence>
<proteinExistence type="inferred from homology"/>
<dbReference type="Pfam" id="PF22914">
    <property type="entry name" value="Fibulin_C"/>
    <property type="match status" value="1"/>
</dbReference>
<dbReference type="SUPFAM" id="SSF57196">
    <property type="entry name" value="EGF/Laminin"/>
    <property type="match status" value="2"/>
</dbReference>
<dbReference type="InterPro" id="IPR050751">
    <property type="entry name" value="ECM_structural_protein"/>
</dbReference>
<evidence type="ECO:0000256" key="1">
    <source>
        <dbReference type="ARBA" id="ARBA00004498"/>
    </source>
</evidence>
<evidence type="ECO:0000256" key="3">
    <source>
        <dbReference type="ARBA" id="ARBA00022525"/>
    </source>
</evidence>
<dbReference type="PANTHER" id="PTHR24034">
    <property type="entry name" value="EGF-LIKE DOMAIN-CONTAINING PROTEIN"/>
    <property type="match status" value="1"/>
</dbReference>
<reference evidence="14 15" key="1">
    <citation type="journal article" date="2018" name="Nat. Ecol. Evol.">
        <title>Genomic signatures of mitonuclear coevolution across populations of Tigriopus californicus.</title>
        <authorList>
            <person name="Barreto F.S."/>
            <person name="Watson E.T."/>
            <person name="Lima T.G."/>
            <person name="Willett C.S."/>
            <person name="Edmands S."/>
            <person name="Li W."/>
            <person name="Burton R.S."/>
        </authorList>
    </citation>
    <scope>NUCLEOTIDE SEQUENCE [LARGE SCALE GENOMIC DNA]</scope>
    <source>
        <strain evidence="14 15">San Diego</strain>
    </source>
</reference>
<name>A0A553P481_TIGCA</name>
<feature type="domain" description="EGF-like" evidence="13">
    <location>
        <begin position="580"/>
        <end position="620"/>
    </location>
</feature>
<comment type="subcellular location">
    <subcellularLocation>
        <location evidence="1">Secreted</location>
        <location evidence="1">Extracellular space</location>
        <location evidence="1">Extracellular matrix</location>
    </subcellularLocation>
</comment>
<dbReference type="InterPro" id="IPR049883">
    <property type="entry name" value="NOTCH1_EGF-like"/>
</dbReference>
<dbReference type="InterPro" id="IPR001881">
    <property type="entry name" value="EGF-like_Ca-bd_dom"/>
</dbReference>
<gene>
    <name evidence="14" type="ORF">TCAL_10380</name>
</gene>
<dbReference type="SMART" id="SM00179">
    <property type="entry name" value="EGF_CA"/>
    <property type="match status" value="10"/>
</dbReference>
<dbReference type="InterPro" id="IPR000152">
    <property type="entry name" value="EGF-type_Asp/Asn_hydroxyl_site"/>
</dbReference>
<evidence type="ECO:0000256" key="7">
    <source>
        <dbReference type="ARBA" id="ARBA00022737"/>
    </source>
</evidence>
<dbReference type="SUPFAM" id="SSF57184">
    <property type="entry name" value="Growth factor receptor domain"/>
    <property type="match status" value="2"/>
</dbReference>
<dbReference type="GO" id="GO:0005509">
    <property type="term" value="F:calcium ion binding"/>
    <property type="evidence" value="ECO:0007669"/>
    <property type="project" value="InterPro"/>
</dbReference>
<keyword evidence="7" id="KW-0677">Repeat</keyword>
<comment type="similarity">
    <text evidence="2">Belongs to the fibulin family.</text>
</comment>
<sequence>MASSRRDVVCFMFYVVLLKLQDTLTLKSELDKCCTMGERWSTDHRNGCDSFPVPVPDIPFEIQTLCVTAMEICCKDSLRKHQCELGVTAGQAGRPCLKLSGEGGDHFKDCCIGCKLGLQISSQTKDCLSLTDVFADPWRDSFKICCEEIHNGTFTEPDDSQTLVGVDEATRLSIYKPNKCPKGFRHNSRLNVCDDIDECQEDSHNCDLSMEECRNTIGGFMCETFEADSELEDCPKGYRFFLLSCIDVNECSEGIHNCTSQSDCINTDGGFQCERQFRGIQSCPSGYLVNQTTGFCEDINECKLGIHDCLPSQRCNNTLGSHNCIRFTTCGTGYTLNYETGRCEDDDECAVGTHNCANLGPGYLCMNTQGSFRCEKRRCNVGEILNEDGLCNILRCQTGFEPGPSGKCIDIDECDYNNACPRGERCHNTMGSYNCVSHCEMGMTLDRNLNRCVDIDECDTGLALCFGGRTCLNTIGSYKCECPIGFELRSSTGRCEDIDECSLYNGNICGVDSECQNSIGSYRCSCKLGFKHRNAVCVDINECREIPNICQQRCTNIWGSYRCDCQPGFRLSLDGRTCVDVDECADYDDICIGNCLNEAGSYKCSCPQGYSLSSNGRSCQDIDECATGNPCLGRNQNCFNIRGGYKCNDISCPPDYQREEGHSRRCRRISSRCPTDDLACRRKPVSVSYNFIALISNLRVQGQGVNLFTMQSARYPMLTTKFTLKVNDVRAPSNVKPVTSDYFRLRTGDHSAILSIVKPIQGPQDISLELLMEMYHVGKYQASAAANIFIYVTPYEF</sequence>
<feature type="signal peptide" evidence="12">
    <location>
        <begin position="1"/>
        <end position="25"/>
    </location>
</feature>
<feature type="chain" id="PRO_5022180774" description="EGF-like domain-containing protein" evidence="12">
    <location>
        <begin position="26"/>
        <end position="797"/>
    </location>
</feature>
<comment type="caution">
    <text evidence="11">Lacks conserved residue(s) required for the propagation of feature annotation.</text>
</comment>
<dbReference type="PROSITE" id="PS00010">
    <property type="entry name" value="ASX_HYDROXYL"/>
    <property type="match status" value="4"/>
</dbReference>
<feature type="domain" description="EGF-like" evidence="13">
    <location>
        <begin position="454"/>
        <end position="496"/>
    </location>
</feature>
<dbReference type="Gene3D" id="2.10.25.10">
    <property type="entry name" value="Laminin"/>
    <property type="match status" value="10"/>
</dbReference>
<dbReference type="PANTHER" id="PTHR24034:SF111">
    <property type="entry name" value="FIBULIN-2-LIKE ISOFORM X1"/>
    <property type="match status" value="1"/>
</dbReference>
<evidence type="ECO:0000259" key="13">
    <source>
        <dbReference type="PROSITE" id="PS50026"/>
    </source>
</evidence>
<dbReference type="Proteomes" id="UP000318571">
    <property type="component" value="Chromosome 7"/>
</dbReference>
<keyword evidence="3" id="KW-0964">Secreted</keyword>
<dbReference type="CDD" id="cd00054">
    <property type="entry name" value="EGF_CA"/>
    <property type="match status" value="4"/>
</dbReference>
<dbReference type="OMA" id="MNTCRDI"/>
<dbReference type="Pfam" id="PF07645">
    <property type="entry name" value="EGF_CA"/>
    <property type="match status" value="7"/>
</dbReference>
<dbReference type="Pfam" id="PF12662">
    <property type="entry name" value="cEGF"/>
    <property type="match status" value="2"/>
</dbReference>
<dbReference type="InterPro" id="IPR018097">
    <property type="entry name" value="EGF_Ca-bd_CS"/>
</dbReference>
<evidence type="ECO:0000256" key="8">
    <source>
        <dbReference type="ARBA" id="ARBA00022837"/>
    </source>
</evidence>
<dbReference type="InterPro" id="IPR000742">
    <property type="entry name" value="EGF"/>
</dbReference>
<evidence type="ECO:0000256" key="2">
    <source>
        <dbReference type="ARBA" id="ARBA00006127"/>
    </source>
</evidence>
<keyword evidence="15" id="KW-1185">Reference proteome</keyword>
<dbReference type="InterPro" id="IPR055088">
    <property type="entry name" value="Fibulin_C"/>
</dbReference>
<evidence type="ECO:0000256" key="12">
    <source>
        <dbReference type="SAM" id="SignalP"/>
    </source>
</evidence>
<evidence type="ECO:0000313" key="14">
    <source>
        <dbReference type="EMBL" id="TRY72497.1"/>
    </source>
</evidence>
<evidence type="ECO:0000256" key="11">
    <source>
        <dbReference type="PROSITE-ProRule" id="PRU00076"/>
    </source>
</evidence>
<dbReference type="InterPro" id="IPR009030">
    <property type="entry name" value="Growth_fac_rcpt_cys_sf"/>
</dbReference>
<evidence type="ECO:0000256" key="4">
    <source>
        <dbReference type="ARBA" id="ARBA00022530"/>
    </source>
</evidence>
<dbReference type="SMART" id="SM00181">
    <property type="entry name" value="EGF"/>
    <property type="match status" value="8"/>
</dbReference>
<evidence type="ECO:0000256" key="5">
    <source>
        <dbReference type="ARBA" id="ARBA00022536"/>
    </source>
</evidence>
<dbReference type="STRING" id="6832.A0A553P481"/>
<accession>A0A553P481</accession>
<keyword evidence="4" id="KW-0272">Extracellular matrix</keyword>
<dbReference type="AlphaFoldDB" id="A0A553P481"/>
<evidence type="ECO:0000256" key="9">
    <source>
        <dbReference type="ARBA" id="ARBA00023157"/>
    </source>
</evidence>
<dbReference type="FunFam" id="2.10.25.10:FF:000010">
    <property type="entry name" value="Pro-epidermal growth factor"/>
    <property type="match status" value="1"/>
</dbReference>
<dbReference type="PROSITE" id="PS01187">
    <property type="entry name" value="EGF_CA"/>
    <property type="match status" value="4"/>
</dbReference>
<organism evidence="14 15">
    <name type="scientific">Tigriopus californicus</name>
    <name type="common">Marine copepod</name>
    <dbReference type="NCBI Taxonomy" id="6832"/>
    <lineage>
        <taxon>Eukaryota</taxon>
        <taxon>Metazoa</taxon>
        <taxon>Ecdysozoa</taxon>
        <taxon>Arthropoda</taxon>
        <taxon>Crustacea</taxon>
        <taxon>Multicrustacea</taxon>
        <taxon>Hexanauplia</taxon>
        <taxon>Copepoda</taxon>
        <taxon>Harpacticoida</taxon>
        <taxon>Harpacticidae</taxon>
        <taxon>Tigriopus</taxon>
    </lineage>
</organism>
<keyword evidence="8" id="KW-0106">Calcium</keyword>
<keyword evidence="6 12" id="KW-0732">Signal</keyword>
<comment type="caution">
    <text evidence="14">The sequence shown here is derived from an EMBL/GenBank/DDBJ whole genome shotgun (WGS) entry which is preliminary data.</text>
</comment>
<feature type="domain" description="EGF-like" evidence="13">
    <location>
        <begin position="539"/>
        <end position="579"/>
    </location>
</feature>
<evidence type="ECO:0000256" key="6">
    <source>
        <dbReference type="ARBA" id="ARBA00022729"/>
    </source>
</evidence>
<feature type="domain" description="EGF-like" evidence="13">
    <location>
        <begin position="497"/>
        <end position="536"/>
    </location>
</feature>
<dbReference type="OrthoDB" id="10022113at2759"/>
<protein>
    <recommendedName>
        <fullName evidence="13">EGF-like domain-containing protein</fullName>
    </recommendedName>
</protein>